<keyword evidence="1" id="KW-0732">Signal</keyword>
<evidence type="ECO:0000313" key="2">
    <source>
        <dbReference type="EMBL" id="MPC92179.1"/>
    </source>
</evidence>
<keyword evidence="3" id="KW-1185">Reference proteome</keyword>
<evidence type="ECO:0000313" key="3">
    <source>
        <dbReference type="Proteomes" id="UP000324222"/>
    </source>
</evidence>
<reference evidence="2 3" key="1">
    <citation type="submission" date="2019-05" db="EMBL/GenBank/DDBJ databases">
        <title>Another draft genome of Portunus trituberculatus and its Hox gene families provides insights of decapod evolution.</title>
        <authorList>
            <person name="Jeong J.-H."/>
            <person name="Song I."/>
            <person name="Kim S."/>
            <person name="Choi T."/>
            <person name="Kim D."/>
            <person name="Ryu S."/>
            <person name="Kim W."/>
        </authorList>
    </citation>
    <scope>NUCLEOTIDE SEQUENCE [LARGE SCALE GENOMIC DNA]</scope>
    <source>
        <tissue evidence="2">Muscle</tissue>
    </source>
</reference>
<proteinExistence type="predicted"/>
<name>A0A5B7JBF2_PORTR</name>
<sequence>MVVWNVVHLGTLVTVSHGWPLPAGGSDLPQLRFRPCCPLP</sequence>
<feature type="signal peptide" evidence="1">
    <location>
        <begin position="1"/>
        <end position="18"/>
    </location>
</feature>
<gene>
    <name evidence="2" type="ORF">E2C01_087253</name>
</gene>
<accession>A0A5B7JBF2</accession>
<organism evidence="2 3">
    <name type="scientific">Portunus trituberculatus</name>
    <name type="common">Swimming crab</name>
    <name type="synonym">Neptunus trituberculatus</name>
    <dbReference type="NCBI Taxonomy" id="210409"/>
    <lineage>
        <taxon>Eukaryota</taxon>
        <taxon>Metazoa</taxon>
        <taxon>Ecdysozoa</taxon>
        <taxon>Arthropoda</taxon>
        <taxon>Crustacea</taxon>
        <taxon>Multicrustacea</taxon>
        <taxon>Malacostraca</taxon>
        <taxon>Eumalacostraca</taxon>
        <taxon>Eucarida</taxon>
        <taxon>Decapoda</taxon>
        <taxon>Pleocyemata</taxon>
        <taxon>Brachyura</taxon>
        <taxon>Eubrachyura</taxon>
        <taxon>Portunoidea</taxon>
        <taxon>Portunidae</taxon>
        <taxon>Portuninae</taxon>
        <taxon>Portunus</taxon>
    </lineage>
</organism>
<feature type="chain" id="PRO_5022890026" evidence="1">
    <location>
        <begin position="19"/>
        <end position="40"/>
    </location>
</feature>
<comment type="caution">
    <text evidence="2">The sequence shown here is derived from an EMBL/GenBank/DDBJ whole genome shotgun (WGS) entry which is preliminary data.</text>
</comment>
<dbReference type="AlphaFoldDB" id="A0A5B7JBF2"/>
<protein>
    <submittedName>
        <fullName evidence="2">Uncharacterized protein</fullName>
    </submittedName>
</protein>
<evidence type="ECO:0000256" key="1">
    <source>
        <dbReference type="SAM" id="SignalP"/>
    </source>
</evidence>
<dbReference type="EMBL" id="VSRR010090350">
    <property type="protein sequence ID" value="MPC92179.1"/>
    <property type="molecule type" value="Genomic_DNA"/>
</dbReference>
<dbReference type="Proteomes" id="UP000324222">
    <property type="component" value="Unassembled WGS sequence"/>
</dbReference>